<dbReference type="Proteomes" id="UP000295493">
    <property type="component" value="Unassembled WGS sequence"/>
</dbReference>
<dbReference type="SUPFAM" id="SSF55729">
    <property type="entry name" value="Acyl-CoA N-acyltransferases (Nat)"/>
    <property type="match status" value="1"/>
</dbReference>
<accession>A0A4R6FN11</accession>
<sequence>MITVEVFEAEHLARMEVQAVQAELAGDRWAMAQMLAATGRCFTIRAKADGHILFCGGALQMHAHHATLWSALSPQAADYGKPITRRVLAYIGKLEHRRVDAVVRLYHDAAHRWMAALGFRPESTLGDYFENGEDAMIYRLVR</sequence>
<dbReference type="RefSeq" id="WP_133495509.1">
    <property type="nucleotide sequence ID" value="NZ_BMLU01000005.1"/>
</dbReference>
<evidence type="ECO:0000313" key="2">
    <source>
        <dbReference type="Proteomes" id="UP000295493"/>
    </source>
</evidence>
<reference evidence="1 2" key="1">
    <citation type="submission" date="2019-03" db="EMBL/GenBank/DDBJ databases">
        <title>Genomic Encyclopedia of Type Strains, Phase IV (KMG-IV): sequencing the most valuable type-strain genomes for metagenomic binning, comparative biology and taxonomic classification.</title>
        <authorList>
            <person name="Goeker M."/>
        </authorList>
    </citation>
    <scope>NUCLEOTIDE SEQUENCE [LARGE SCALE GENOMIC DNA]</scope>
    <source>
        <strain evidence="1 2">DSM 25059</strain>
    </source>
</reference>
<evidence type="ECO:0008006" key="3">
    <source>
        <dbReference type="Google" id="ProtNLM"/>
    </source>
</evidence>
<dbReference type="OrthoDB" id="7363390at2"/>
<dbReference type="AlphaFoldDB" id="A0A4R6FN11"/>
<name>A0A4R6FN11_9SPHN</name>
<gene>
    <name evidence="1" type="ORF">EV664_105170</name>
</gene>
<dbReference type="InterPro" id="IPR016181">
    <property type="entry name" value="Acyl_CoA_acyltransferase"/>
</dbReference>
<comment type="caution">
    <text evidence="1">The sequence shown here is derived from an EMBL/GenBank/DDBJ whole genome shotgun (WGS) entry which is preliminary data.</text>
</comment>
<dbReference type="EMBL" id="SNWD01000005">
    <property type="protein sequence ID" value="TDN82972.1"/>
    <property type="molecule type" value="Genomic_DNA"/>
</dbReference>
<protein>
    <recommendedName>
        <fullName evidence="3">Acetyltransferase (GNAT) family protein</fullName>
    </recommendedName>
</protein>
<dbReference type="Gene3D" id="3.40.630.30">
    <property type="match status" value="1"/>
</dbReference>
<evidence type="ECO:0000313" key="1">
    <source>
        <dbReference type="EMBL" id="TDN82972.1"/>
    </source>
</evidence>
<keyword evidence="2" id="KW-1185">Reference proteome</keyword>
<proteinExistence type="predicted"/>
<organism evidence="1 2">
    <name type="scientific">Stakelama pacifica</name>
    <dbReference type="NCBI Taxonomy" id="517720"/>
    <lineage>
        <taxon>Bacteria</taxon>
        <taxon>Pseudomonadati</taxon>
        <taxon>Pseudomonadota</taxon>
        <taxon>Alphaproteobacteria</taxon>
        <taxon>Sphingomonadales</taxon>
        <taxon>Sphingomonadaceae</taxon>
        <taxon>Stakelama</taxon>
    </lineage>
</organism>